<dbReference type="KEGG" id="pkb:B4V02_09125"/>
<evidence type="ECO:0008006" key="3">
    <source>
        <dbReference type="Google" id="ProtNLM"/>
    </source>
</evidence>
<gene>
    <name evidence="1" type="ORF">B4V02_09125</name>
</gene>
<name>A0A222WK17_9BACL</name>
<dbReference type="Gene3D" id="3.30.2220.30">
    <property type="match status" value="1"/>
</dbReference>
<protein>
    <recommendedName>
        <fullName evidence="3">XkdN-like protein</fullName>
    </recommendedName>
</protein>
<sequence length="125" mass="13555">MTTSRLEALLGATTDLQEGVYIPRLGTDFIVKALDEDTLEKARAQATTGKDGTVDESLFNRLLIVKAVADPDLNDKALKDHYEASDAADVVKKALLPGEQSRIVQALLRLSGFVDDAKLIDEAKN</sequence>
<organism evidence="1 2">
    <name type="scientific">Paenibacillus kribbensis</name>
    <dbReference type="NCBI Taxonomy" id="172713"/>
    <lineage>
        <taxon>Bacteria</taxon>
        <taxon>Bacillati</taxon>
        <taxon>Bacillota</taxon>
        <taxon>Bacilli</taxon>
        <taxon>Bacillales</taxon>
        <taxon>Paenibacillaceae</taxon>
        <taxon>Paenibacillus</taxon>
    </lineage>
</organism>
<dbReference type="RefSeq" id="WP_094154550.1">
    <property type="nucleotide sequence ID" value="NZ_CP020028.1"/>
</dbReference>
<evidence type="ECO:0000313" key="2">
    <source>
        <dbReference type="Proteomes" id="UP000214666"/>
    </source>
</evidence>
<dbReference type="InterPro" id="IPR014986">
    <property type="entry name" value="XkdN-like"/>
</dbReference>
<dbReference type="EMBL" id="CP020028">
    <property type="protein sequence ID" value="ASR46830.1"/>
    <property type="molecule type" value="Genomic_DNA"/>
</dbReference>
<accession>A0A222WK17</accession>
<dbReference type="Proteomes" id="UP000214666">
    <property type="component" value="Chromosome"/>
</dbReference>
<dbReference type="AlphaFoldDB" id="A0A222WK17"/>
<dbReference type="InterPro" id="IPR038559">
    <property type="entry name" value="XkdN-like_sf"/>
</dbReference>
<proteinExistence type="predicted"/>
<dbReference type="OrthoDB" id="2899518at2"/>
<dbReference type="Pfam" id="PF08890">
    <property type="entry name" value="Phage_TAC_5"/>
    <property type="match status" value="1"/>
</dbReference>
<keyword evidence="2" id="KW-1185">Reference proteome</keyword>
<reference evidence="1 2" key="1">
    <citation type="submission" date="2017-03" db="EMBL/GenBank/DDBJ databases">
        <title>Complete genome sequence of Paenibacillus Kribbensis producing bioflocculants.</title>
        <authorList>
            <person name="Lee H.-G."/>
            <person name="Oh H.-M."/>
        </authorList>
    </citation>
    <scope>NUCLEOTIDE SEQUENCE [LARGE SCALE GENOMIC DNA]</scope>
    <source>
        <strain evidence="1 2">AM49</strain>
    </source>
</reference>
<evidence type="ECO:0000313" key="1">
    <source>
        <dbReference type="EMBL" id="ASR46830.1"/>
    </source>
</evidence>